<dbReference type="InterPro" id="IPR043502">
    <property type="entry name" value="DNA/RNA_pol_sf"/>
</dbReference>
<dbReference type="Gene3D" id="3.30.420.10">
    <property type="entry name" value="Ribonuclease H-like superfamily/Ribonuclease H"/>
    <property type="match status" value="1"/>
</dbReference>
<evidence type="ECO:0000256" key="3">
    <source>
        <dbReference type="ARBA" id="ARBA00022750"/>
    </source>
</evidence>
<evidence type="ECO:0000256" key="5">
    <source>
        <dbReference type="PROSITE-ProRule" id="PRU00047"/>
    </source>
</evidence>
<dbReference type="PANTHER" id="PTHR42648:SF18">
    <property type="entry name" value="RETROTRANSPOSON, UNCLASSIFIED-LIKE PROTEIN"/>
    <property type="match status" value="1"/>
</dbReference>
<dbReference type="InterPro" id="IPR025724">
    <property type="entry name" value="GAG-pre-integrase_dom"/>
</dbReference>
<dbReference type="InterPro" id="IPR001584">
    <property type="entry name" value="Integrase_cat-core"/>
</dbReference>
<name>A0A2Z6NLG8_TRISU</name>
<accession>A0A2Z6NLG8</accession>
<feature type="domain" description="CCHC-type" evidence="7">
    <location>
        <begin position="245"/>
        <end position="260"/>
    </location>
</feature>
<evidence type="ECO:0000256" key="6">
    <source>
        <dbReference type="SAM" id="MobiDB-lite"/>
    </source>
</evidence>
<keyword evidence="5" id="KW-0863">Zinc-finger</keyword>
<keyword evidence="3" id="KW-0064">Aspartyl protease</keyword>
<keyword evidence="1" id="KW-0645">Protease</keyword>
<evidence type="ECO:0000259" key="7">
    <source>
        <dbReference type="PROSITE" id="PS50158"/>
    </source>
</evidence>
<keyword evidence="5" id="KW-0862">Zinc</keyword>
<dbReference type="InterPro" id="IPR039537">
    <property type="entry name" value="Retrotran_Ty1/copia-like"/>
</dbReference>
<dbReference type="InterPro" id="IPR054722">
    <property type="entry name" value="PolX-like_BBD"/>
</dbReference>
<reference evidence="10" key="1">
    <citation type="journal article" date="2017" name="Front. Plant Sci.">
        <title>Climate Clever Clovers: New Paradigm to Reduce the Environmental Footprint of Ruminants by Breeding Low Methanogenic Forages Utilizing Haplotype Variation.</title>
        <authorList>
            <person name="Kaur P."/>
            <person name="Appels R."/>
            <person name="Bayer P.E."/>
            <person name="Keeble-Gagnere G."/>
            <person name="Wang J."/>
            <person name="Hirakawa H."/>
            <person name="Shirasawa K."/>
            <person name="Vercoe P."/>
            <person name="Stefanova K."/>
            <person name="Durmic Z."/>
            <person name="Nichols P."/>
            <person name="Revell C."/>
            <person name="Isobe S.N."/>
            <person name="Edwards D."/>
            <person name="Erskine W."/>
        </authorList>
    </citation>
    <scope>NUCLEOTIDE SEQUENCE [LARGE SCALE GENOMIC DNA]</scope>
    <source>
        <strain evidence="10">cv. Daliak</strain>
    </source>
</reference>
<evidence type="ECO:0000313" key="10">
    <source>
        <dbReference type="Proteomes" id="UP000242715"/>
    </source>
</evidence>
<dbReference type="GO" id="GO:0004190">
    <property type="term" value="F:aspartic-type endopeptidase activity"/>
    <property type="evidence" value="ECO:0007669"/>
    <property type="project" value="UniProtKB-KW"/>
</dbReference>
<keyword evidence="4" id="KW-0378">Hydrolase</keyword>
<protein>
    <recommendedName>
        <fullName evidence="11">Integrase catalytic domain-containing protein</fullName>
    </recommendedName>
</protein>
<evidence type="ECO:0008006" key="11">
    <source>
        <dbReference type="Google" id="ProtNLM"/>
    </source>
</evidence>
<dbReference type="InterPro" id="IPR013103">
    <property type="entry name" value="RVT_2"/>
</dbReference>
<dbReference type="Proteomes" id="UP000242715">
    <property type="component" value="Unassembled WGS sequence"/>
</dbReference>
<dbReference type="PROSITE" id="PS50994">
    <property type="entry name" value="INTEGRASE"/>
    <property type="match status" value="1"/>
</dbReference>
<evidence type="ECO:0000256" key="2">
    <source>
        <dbReference type="ARBA" id="ARBA00022723"/>
    </source>
</evidence>
<feature type="domain" description="Integrase catalytic" evidence="8">
    <location>
        <begin position="418"/>
        <end position="584"/>
    </location>
</feature>
<dbReference type="InterPro" id="IPR036397">
    <property type="entry name" value="RNaseH_sf"/>
</dbReference>
<dbReference type="SUPFAM" id="SSF53098">
    <property type="entry name" value="Ribonuclease H-like"/>
    <property type="match status" value="1"/>
</dbReference>
<dbReference type="PROSITE" id="PS50158">
    <property type="entry name" value="ZF_CCHC"/>
    <property type="match status" value="1"/>
</dbReference>
<dbReference type="CDD" id="cd09272">
    <property type="entry name" value="RNase_HI_RT_Ty1"/>
    <property type="match status" value="1"/>
</dbReference>
<evidence type="ECO:0000256" key="4">
    <source>
        <dbReference type="ARBA" id="ARBA00022801"/>
    </source>
</evidence>
<dbReference type="Pfam" id="PF14223">
    <property type="entry name" value="Retrotran_gag_2"/>
    <property type="match status" value="1"/>
</dbReference>
<dbReference type="AlphaFoldDB" id="A0A2Z6NLG8"/>
<dbReference type="SUPFAM" id="SSF57756">
    <property type="entry name" value="Retrovirus zinc finger-like domains"/>
    <property type="match status" value="1"/>
</dbReference>
<dbReference type="GO" id="GO:0003676">
    <property type="term" value="F:nucleic acid binding"/>
    <property type="evidence" value="ECO:0007669"/>
    <property type="project" value="InterPro"/>
</dbReference>
<proteinExistence type="predicted"/>
<keyword evidence="10" id="KW-1185">Reference proteome</keyword>
<feature type="region of interest" description="Disordered" evidence="6">
    <location>
        <begin position="209"/>
        <end position="235"/>
    </location>
</feature>
<dbReference type="GO" id="GO:0015074">
    <property type="term" value="P:DNA integration"/>
    <property type="evidence" value="ECO:0007669"/>
    <property type="project" value="InterPro"/>
</dbReference>
<feature type="region of interest" description="Disordered" evidence="6">
    <location>
        <begin position="702"/>
        <end position="727"/>
    </location>
</feature>
<dbReference type="InterPro" id="IPR001878">
    <property type="entry name" value="Znf_CCHC"/>
</dbReference>
<evidence type="ECO:0000256" key="1">
    <source>
        <dbReference type="ARBA" id="ARBA00022670"/>
    </source>
</evidence>
<dbReference type="EMBL" id="DF973432">
    <property type="protein sequence ID" value="GAU30667.1"/>
    <property type="molecule type" value="Genomic_DNA"/>
</dbReference>
<dbReference type="GO" id="GO:0006508">
    <property type="term" value="P:proteolysis"/>
    <property type="evidence" value="ECO:0007669"/>
    <property type="project" value="UniProtKB-KW"/>
</dbReference>
<dbReference type="Pfam" id="PF22936">
    <property type="entry name" value="Pol_BBD"/>
    <property type="match status" value="1"/>
</dbReference>
<dbReference type="InterPro" id="IPR057670">
    <property type="entry name" value="SH3_retrovirus"/>
</dbReference>
<gene>
    <name evidence="9" type="ORF">TSUD_31390</name>
</gene>
<dbReference type="OrthoDB" id="4095857at2759"/>
<dbReference type="Pfam" id="PF25597">
    <property type="entry name" value="SH3_retrovirus"/>
    <property type="match status" value="1"/>
</dbReference>
<dbReference type="Pfam" id="PF13976">
    <property type="entry name" value="gag_pre-integrs"/>
    <property type="match status" value="1"/>
</dbReference>
<dbReference type="Pfam" id="PF07727">
    <property type="entry name" value="RVT_2"/>
    <property type="match status" value="1"/>
</dbReference>
<dbReference type="SUPFAM" id="SSF56672">
    <property type="entry name" value="DNA/RNA polymerases"/>
    <property type="match status" value="1"/>
</dbReference>
<dbReference type="GO" id="GO:0008270">
    <property type="term" value="F:zinc ion binding"/>
    <property type="evidence" value="ECO:0007669"/>
    <property type="project" value="UniProtKB-KW"/>
</dbReference>
<sequence length="1120" mass="128258">MAESNDFLKPQIPRFDGHYEHWAMLMENLLRSKELWGLIEAGAPANANADQQQPAAASKLQDLKVKNYLFQSIERSILETILDRDTTRDIWEAMRRKYQGSTKVKRAQLQALRREFEVLAMKDNESVNDYFGRTLAIANHMSAQGERLEQVTVVEKILRSMPSKYNYVVCSIEQSSNVTTLSIDELQSNLIVQEQRMKAHQGISEVQALKITNPGRGNGRGRGRNSTNASRGCGRGRLSKEHVECFKCHKLGHYQSECPDWEGDDSRMVVMGKWNVKLNINQVVHIISNVYFVPKLKTNLLSVGQLQQKQIIMIFQNDLCKVYHEEKELLFTTEMTSNRMYIVSASVMTPRCPMTNKQESTLLWHDRYAHLSFKGLNTLSKKQLVKGLLVFEAITENCVDCLAGKQHREIILKQANWRASGKLELVHLDICGPINPQSNGGNMYFITFTDDFSRKTWLYVLKDKANALEVFKEFKARVEKESGCSIVCLRSDRGGEYTSNDFNEFCRMEGIKRQLTATYTPQQNGVSERKNRTLLNMVRSMISARKVLKEFWPEAALWATYVLNSSPTLSVKDMTPEKAWSGVKPSVHHFKTWCVAYAHVNDAKRKKLDSKSQKCVLLGVSEESKAYKLYDPISKKIIISRDVIFEESKGWNWNNTHNESEQNNDWEYNESVDDILENGETTEDVINGLVDNINQEEVAVVDNTTSESDNDLESPPNQIRSTTRMRKPSVRLNDYVTGREAEEDNEPHSLAIFKTDEDPMSYDEAAKLEVWRQAMKAEIKSIKKNNTWELTSLPEDVKSAFLHGELTEDIYVVQPLGNDNGDKKMVSKAFEKCPHEHTLFVKFGPKDEILIVSLYVDDLILTGNNLDMIEDFKRSMKKKFDMTDLGRMSYFLFGMENCNKVCNPIVPSCKLIKNENGKAKDATLHKQMVGCLMYLLATRPDLAYSVCLVARFMERPTEIHFAAVKRIMRYLKGTLSFGIRYKTSTDGNLQLKGWSDSDYAGDLDDRKSTTEAEYVSAASCACQAIWLRNILSYLQLKQEKCTVIFCDNNSSIKLSKNPIMHGRCKHIDVRFHFLRDLTKDDIVELMHCKSEQQLVDILTKPLKLESFCRLREGLGMVELN</sequence>
<dbReference type="Pfam" id="PF00665">
    <property type="entry name" value="rve"/>
    <property type="match status" value="1"/>
</dbReference>
<dbReference type="InterPro" id="IPR012337">
    <property type="entry name" value="RNaseH-like_sf"/>
</dbReference>
<keyword evidence="2" id="KW-0479">Metal-binding</keyword>
<evidence type="ECO:0000313" key="9">
    <source>
        <dbReference type="EMBL" id="GAU30667.1"/>
    </source>
</evidence>
<evidence type="ECO:0000259" key="8">
    <source>
        <dbReference type="PROSITE" id="PS50994"/>
    </source>
</evidence>
<dbReference type="PANTHER" id="PTHR42648">
    <property type="entry name" value="TRANSPOSASE, PUTATIVE-RELATED"/>
    <property type="match status" value="1"/>
</dbReference>
<dbReference type="InterPro" id="IPR036875">
    <property type="entry name" value="Znf_CCHC_sf"/>
</dbReference>
<dbReference type="SMART" id="SM00343">
    <property type="entry name" value="ZnF_C2HC"/>
    <property type="match status" value="1"/>
</dbReference>
<organism evidence="9 10">
    <name type="scientific">Trifolium subterraneum</name>
    <name type="common">Subterranean clover</name>
    <dbReference type="NCBI Taxonomy" id="3900"/>
    <lineage>
        <taxon>Eukaryota</taxon>
        <taxon>Viridiplantae</taxon>
        <taxon>Streptophyta</taxon>
        <taxon>Embryophyta</taxon>
        <taxon>Tracheophyta</taxon>
        <taxon>Spermatophyta</taxon>
        <taxon>Magnoliopsida</taxon>
        <taxon>eudicotyledons</taxon>
        <taxon>Gunneridae</taxon>
        <taxon>Pentapetalae</taxon>
        <taxon>rosids</taxon>
        <taxon>fabids</taxon>
        <taxon>Fabales</taxon>
        <taxon>Fabaceae</taxon>
        <taxon>Papilionoideae</taxon>
        <taxon>50 kb inversion clade</taxon>
        <taxon>NPAAA clade</taxon>
        <taxon>Hologalegina</taxon>
        <taxon>IRL clade</taxon>
        <taxon>Trifolieae</taxon>
        <taxon>Trifolium</taxon>
    </lineage>
</organism>